<feature type="transmembrane region" description="Helical" evidence="13">
    <location>
        <begin position="131"/>
        <end position="152"/>
    </location>
</feature>
<comment type="subcellular location">
    <subcellularLocation>
        <location evidence="1">Cell inner membrane</location>
        <topology evidence="1">Multi-pass membrane protein</topology>
    </subcellularLocation>
</comment>
<keyword evidence="7 13" id="KW-0812">Transmembrane</keyword>
<keyword evidence="9 13" id="KW-0249">Electron transport</keyword>
<evidence type="ECO:0000256" key="13">
    <source>
        <dbReference type="PIRNR" id="PIRNR006446"/>
    </source>
</evidence>
<evidence type="ECO:0000256" key="6">
    <source>
        <dbReference type="ARBA" id="ARBA00022617"/>
    </source>
</evidence>
<name>A0ABT9SAM0_9BURK</name>
<evidence type="ECO:0000256" key="2">
    <source>
        <dbReference type="ARBA" id="ARBA00009819"/>
    </source>
</evidence>
<evidence type="ECO:0000256" key="4">
    <source>
        <dbReference type="ARBA" id="ARBA00022475"/>
    </source>
</evidence>
<keyword evidence="4 13" id="KW-1003">Cell membrane</keyword>
<feature type="transmembrane region" description="Helical" evidence="13">
    <location>
        <begin position="221"/>
        <end position="239"/>
    </location>
</feature>
<proteinExistence type="inferred from homology"/>
<evidence type="ECO:0000256" key="7">
    <source>
        <dbReference type="ARBA" id="ARBA00022692"/>
    </source>
</evidence>
<dbReference type="PANTHER" id="PTHR30365:SF0">
    <property type="entry name" value="CYTOCHROME BD-I UBIQUINOL OXIDASE SUBUNIT 1"/>
    <property type="match status" value="1"/>
</dbReference>
<feature type="transmembrane region" description="Helical" evidence="13">
    <location>
        <begin position="55"/>
        <end position="74"/>
    </location>
</feature>
<protein>
    <submittedName>
        <fullName evidence="14">Cytochrome d ubiquinol oxidase subunit I</fullName>
        <ecNumber evidence="14">1.10.3.-</ecNumber>
    </submittedName>
</protein>
<feature type="transmembrane region" description="Helical" evidence="13">
    <location>
        <begin position="469"/>
        <end position="493"/>
    </location>
</feature>
<reference evidence="14 15" key="1">
    <citation type="submission" date="2023-07" db="EMBL/GenBank/DDBJ databases">
        <title>Sorghum-associated microbial communities from plants grown in Nebraska, USA.</title>
        <authorList>
            <person name="Schachtman D."/>
        </authorList>
    </citation>
    <scope>NUCLEOTIDE SEQUENCE [LARGE SCALE GENOMIC DNA]</scope>
    <source>
        <strain evidence="14 15">DS1607</strain>
    </source>
</reference>
<keyword evidence="6 13" id="KW-0349">Heme</keyword>
<comment type="similarity">
    <text evidence="2 13">Belongs to the cytochrome ubiquinol oxidase subunit 1 family.</text>
</comment>
<accession>A0ABT9SAM0</accession>
<feature type="transmembrane region" description="Helical" evidence="13">
    <location>
        <begin position="94"/>
        <end position="119"/>
    </location>
</feature>
<sequence>MDLDIVALSRLQFALTALYHFLFVPLTIGLAVILAIMETVYVMTGRTVWRDMTKFWGVLFGINFAMGVATGIVMEFQFGMNWSYYSHYVGDIFGAPLAIEGLMAFFLEATFVGLFFFGWDKLSKVGHLMTTWAVAIGSNLSALWILIANGWMQNPVGSAFNPQTMRMEVTDFFAVLTNPVAQAKFVHTVSAGYTVAAIFVLGVSAYYVLRGRHLQLAKRSMTVAAAFGLAASLSVVVLGDESGYLSTEHQKMKLASIEAMWKTEPAPAAFTVFGFPDQEARETHFAVHIPAVMGLIGTRSLDTEIPGIEDLVKLAEHRIRDGIRAYDALQTIRAAGSDAAVPVSARAAFEADGASLGYALLLKRYVDDPRQATAEQISKAAWDTVPAVAPLYWSFRIMVALGMFFIVLTATFFVLSVRRRLDAHRWLLKVAVFAIPLPWIAAECGWIVAEVGRQPWVIEGVLPTAVAVSSLGAATLLITIAGFALIYTVLLVIEMKLMLKAIRKGPADHPVPPPAVYRAEAAPELRAVGNTPLTAAD</sequence>
<keyword evidence="15" id="KW-1185">Reference proteome</keyword>
<dbReference type="RefSeq" id="WP_307691179.1">
    <property type="nucleotide sequence ID" value="NZ_JAUSRO010000012.1"/>
</dbReference>
<evidence type="ECO:0000256" key="5">
    <source>
        <dbReference type="ARBA" id="ARBA00022519"/>
    </source>
</evidence>
<evidence type="ECO:0000256" key="10">
    <source>
        <dbReference type="ARBA" id="ARBA00022989"/>
    </source>
</evidence>
<dbReference type="EC" id="1.10.3.-" evidence="14"/>
<dbReference type="Proteomes" id="UP001226867">
    <property type="component" value="Unassembled WGS sequence"/>
</dbReference>
<evidence type="ECO:0000313" key="14">
    <source>
        <dbReference type="EMBL" id="MDP9901406.1"/>
    </source>
</evidence>
<keyword evidence="11 13" id="KW-0408">Iron</keyword>
<comment type="caution">
    <text evidence="14">The sequence shown here is derived from an EMBL/GenBank/DDBJ whole genome shotgun (WGS) entry which is preliminary data.</text>
</comment>
<evidence type="ECO:0000313" key="15">
    <source>
        <dbReference type="Proteomes" id="UP001226867"/>
    </source>
</evidence>
<dbReference type="EMBL" id="JAUSRO010000012">
    <property type="protein sequence ID" value="MDP9901406.1"/>
    <property type="molecule type" value="Genomic_DNA"/>
</dbReference>
<dbReference type="InterPro" id="IPR002585">
    <property type="entry name" value="Cyt-d_ubiquinol_oxidase_su_1"/>
</dbReference>
<feature type="transmembrane region" description="Helical" evidence="13">
    <location>
        <begin position="427"/>
        <end position="449"/>
    </location>
</feature>
<gene>
    <name evidence="14" type="ORF">J2W36_003673</name>
</gene>
<keyword evidence="3 13" id="KW-0813">Transport</keyword>
<feature type="transmembrane region" description="Helical" evidence="13">
    <location>
        <begin position="393"/>
        <end position="415"/>
    </location>
</feature>
<keyword evidence="10 13" id="KW-1133">Transmembrane helix</keyword>
<evidence type="ECO:0000256" key="12">
    <source>
        <dbReference type="ARBA" id="ARBA00023136"/>
    </source>
</evidence>
<organism evidence="14 15">
    <name type="scientific">Variovorax ginsengisoli</name>
    <dbReference type="NCBI Taxonomy" id="363844"/>
    <lineage>
        <taxon>Bacteria</taxon>
        <taxon>Pseudomonadati</taxon>
        <taxon>Pseudomonadota</taxon>
        <taxon>Betaproteobacteria</taxon>
        <taxon>Burkholderiales</taxon>
        <taxon>Comamonadaceae</taxon>
        <taxon>Variovorax</taxon>
    </lineage>
</organism>
<evidence type="ECO:0000256" key="9">
    <source>
        <dbReference type="ARBA" id="ARBA00022982"/>
    </source>
</evidence>
<dbReference type="PANTHER" id="PTHR30365">
    <property type="entry name" value="CYTOCHROME D UBIQUINOL OXIDASE"/>
    <property type="match status" value="1"/>
</dbReference>
<keyword evidence="8 13" id="KW-0479">Metal-binding</keyword>
<keyword evidence="14" id="KW-0560">Oxidoreductase</keyword>
<evidence type="ECO:0000256" key="11">
    <source>
        <dbReference type="ARBA" id="ARBA00023004"/>
    </source>
</evidence>
<keyword evidence="12 13" id="KW-0472">Membrane</keyword>
<dbReference type="PIRSF" id="PIRSF006446">
    <property type="entry name" value="Cyt_quinol_oxidase_1"/>
    <property type="match status" value="1"/>
</dbReference>
<evidence type="ECO:0000256" key="1">
    <source>
        <dbReference type="ARBA" id="ARBA00004429"/>
    </source>
</evidence>
<keyword evidence="5" id="KW-0997">Cell inner membrane</keyword>
<feature type="transmembrane region" description="Helical" evidence="13">
    <location>
        <begin position="20"/>
        <end position="43"/>
    </location>
</feature>
<evidence type="ECO:0000256" key="3">
    <source>
        <dbReference type="ARBA" id="ARBA00022448"/>
    </source>
</evidence>
<feature type="transmembrane region" description="Helical" evidence="13">
    <location>
        <begin position="185"/>
        <end position="209"/>
    </location>
</feature>
<dbReference type="GO" id="GO:0016491">
    <property type="term" value="F:oxidoreductase activity"/>
    <property type="evidence" value="ECO:0007669"/>
    <property type="project" value="UniProtKB-KW"/>
</dbReference>
<evidence type="ECO:0000256" key="8">
    <source>
        <dbReference type="ARBA" id="ARBA00022723"/>
    </source>
</evidence>
<dbReference type="Pfam" id="PF01654">
    <property type="entry name" value="Cyt_bd_oxida_I"/>
    <property type="match status" value="1"/>
</dbReference>